<proteinExistence type="predicted"/>
<accession>A0A1R3G1P4</accession>
<dbReference type="AlphaFoldDB" id="A0A1R3G1P4"/>
<reference evidence="2 3" key="1">
    <citation type="submission" date="2013-09" db="EMBL/GenBank/DDBJ databases">
        <title>Corchorus capsularis genome sequencing.</title>
        <authorList>
            <person name="Alam M."/>
            <person name="Haque M.S."/>
            <person name="Islam M.S."/>
            <person name="Emdad E.M."/>
            <person name="Islam M.M."/>
            <person name="Ahmed B."/>
            <person name="Halim A."/>
            <person name="Hossen Q.M.M."/>
            <person name="Hossain M.Z."/>
            <person name="Ahmed R."/>
            <person name="Khan M.M."/>
            <person name="Islam R."/>
            <person name="Rashid M.M."/>
            <person name="Khan S.A."/>
            <person name="Rahman M.S."/>
            <person name="Alam M."/>
        </authorList>
    </citation>
    <scope>NUCLEOTIDE SEQUENCE [LARGE SCALE GENOMIC DNA]</scope>
    <source>
        <strain evidence="3">cv. CVL-1</strain>
        <tissue evidence="2">Whole seedling</tissue>
    </source>
</reference>
<dbReference type="Gramene" id="OMO52012">
    <property type="protein sequence ID" value="OMO52012"/>
    <property type="gene ID" value="CCACVL1_29430"/>
</dbReference>
<comment type="caution">
    <text evidence="2">The sequence shown here is derived from an EMBL/GenBank/DDBJ whole genome shotgun (WGS) entry which is preliminary data.</text>
</comment>
<evidence type="ECO:0000313" key="3">
    <source>
        <dbReference type="Proteomes" id="UP000188268"/>
    </source>
</evidence>
<gene>
    <name evidence="2" type="ORF">CCACVL1_29430</name>
</gene>
<evidence type="ECO:0000256" key="1">
    <source>
        <dbReference type="SAM" id="MobiDB-lite"/>
    </source>
</evidence>
<feature type="region of interest" description="Disordered" evidence="1">
    <location>
        <begin position="1"/>
        <end position="27"/>
    </location>
</feature>
<keyword evidence="3" id="KW-1185">Reference proteome</keyword>
<evidence type="ECO:0000313" key="2">
    <source>
        <dbReference type="EMBL" id="OMO52012.1"/>
    </source>
</evidence>
<organism evidence="2 3">
    <name type="scientific">Corchorus capsularis</name>
    <name type="common">Jute</name>
    <dbReference type="NCBI Taxonomy" id="210143"/>
    <lineage>
        <taxon>Eukaryota</taxon>
        <taxon>Viridiplantae</taxon>
        <taxon>Streptophyta</taxon>
        <taxon>Embryophyta</taxon>
        <taxon>Tracheophyta</taxon>
        <taxon>Spermatophyta</taxon>
        <taxon>Magnoliopsida</taxon>
        <taxon>eudicotyledons</taxon>
        <taxon>Gunneridae</taxon>
        <taxon>Pentapetalae</taxon>
        <taxon>rosids</taxon>
        <taxon>malvids</taxon>
        <taxon>Malvales</taxon>
        <taxon>Malvaceae</taxon>
        <taxon>Grewioideae</taxon>
        <taxon>Apeibeae</taxon>
        <taxon>Corchorus</taxon>
    </lineage>
</organism>
<name>A0A1R3G1P4_COCAP</name>
<dbReference type="EMBL" id="AWWV01015622">
    <property type="protein sequence ID" value="OMO52012.1"/>
    <property type="molecule type" value="Genomic_DNA"/>
</dbReference>
<sequence length="27" mass="3139">MELQRFAAAMEEKVEAEDDERTITNDP</sequence>
<dbReference type="Proteomes" id="UP000188268">
    <property type="component" value="Unassembled WGS sequence"/>
</dbReference>
<protein>
    <submittedName>
        <fullName evidence="2">Uncharacterized protein</fullName>
    </submittedName>
</protein>